<dbReference type="GeneID" id="93726983"/>
<dbReference type="KEGG" id="scv:A4G25_03830"/>
<evidence type="ECO:0000313" key="2">
    <source>
        <dbReference type="EMBL" id="RZI00933.1"/>
    </source>
</evidence>
<sequence length="127" mass="14840">MNAKQKYVDVLTEEKPDLIEVLFEFEADVHPKINGKGHGEGAVFVGRVNLYVVLDNDVYDYVIADLHEVKFKNNMLNHSVEFKYGDSDEELKLKFEDKPETVEFAKVMENLSMERESYREYIDAQEQ</sequence>
<dbReference type="OrthoDB" id="2411047at2"/>
<dbReference type="EMBL" id="RQTE01000211">
    <property type="protein sequence ID" value="RZI00933.1"/>
    <property type="molecule type" value="Genomic_DNA"/>
</dbReference>
<evidence type="ECO:0000313" key="3">
    <source>
        <dbReference type="Proteomes" id="UP000293854"/>
    </source>
</evidence>
<proteinExistence type="predicted"/>
<evidence type="ECO:0000313" key="4">
    <source>
        <dbReference type="Proteomes" id="UP000595942"/>
    </source>
</evidence>
<organism evidence="2 3">
    <name type="scientific">Staphylococcus condimenti</name>
    <dbReference type="NCBI Taxonomy" id="70255"/>
    <lineage>
        <taxon>Bacteria</taxon>
        <taxon>Bacillati</taxon>
        <taxon>Bacillota</taxon>
        <taxon>Bacilli</taxon>
        <taxon>Bacillales</taxon>
        <taxon>Staphylococcaceae</taxon>
        <taxon>Staphylococcus</taxon>
    </lineage>
</organism>
<evidence type="ECO:0000313" key="1">
    <source>
        <dbReference type="EMBL" id="QQS83093.1"/>
    </source>
</evidence>
<reference evidence="1 4" key="2">
    <citation type="submission" date="2021-01" db="EMBL/GenBank/DDBJ databases">
        <title>FDA dAtabase for Regulatory Grade micrObial Sequences (FDA-ARGOS): Supporting development and validation of Infectious Disease Dx tests.</title>
        <authorList>
            <person name="Sproer C."/>
            <person name="Gronow S."/>
            <person name="Severitt S."/>
            <person name="Schroder I."/>
            <person name="Tallon L."/>
            <person name="Sadzewicz L."/>
            <person name="Zhao X."/>
            <person name="Boylan J."/>
            <person name="Ott S."/>
            <person name="Bowen H."/>
            <person name="Vavikolanu K."/>
            <person name="Mehta A."/>
            <person name="Aluvathingal J."/>
            <person name="Nadendla S."/>
            <person name="Lowell S."/>
            <person name="Myers T."/>
            <person name="Yan Y."/>
            <person name="Sichtig H."/>
        </authorList>
    </citation>
    <scope>NUCLEOTIDE SEQUENCE [LARGE SCALE GENOMIC DNA]</scope>
    <source>
        <strain evidence="1 4">FDAARGOS_1148</strain>
    </source>
</reference>
<dbReference type="EMBL" id="CP068073">
    <property type="protein sequence ID" value="QQS83093.1"/>
    <property type="molecule type" value="Genomic_DNA"/>
</dbReference>
<dbReference type="AlphaFoldDB" id="A0A143P9C0"/>
<gene>
    <name evidence="2" type="ORF">EIG99_10110</name>
    <name evidence="1" type="ORF">I6J05_01860</name>
</gene>
<accession>A0A143P9C0</accession>
<reference evidence="2 3" key="1">
    <citation type="submission" date="2018-11" db="EMBL/GenBank/DDBJ databases">
        <title>Genomic profiling of Staphylococcus species from a Poultry farm system in KwaZulu-Natal, South Africa.</title>
        <authorList>
            <person name="Amoako D.G."/>
            <person name="Somboro A.M."/>
            <person name="Abia A.L.K."/>
            <person name="Bester L.A."/>
            <person name="Essack S.Y."/>
        </authorList>
    </citation>
    <scope>NUCLEOTIDE SEQUENCE [LARGE SCALE GENOMIC DNA]</scope>
    <source>
        <strain evidence="2 3">SA11</strain>
    </source>
</reference>
<dbReference type="RefSeq" id="WP_047132456.1">
    <property type="nucleotide sequence ID" value="NZ_CP015114.1"/>
</dbReference>
<dbReference type="Proteomes" id="UP000595942">
    <property type="component" value="Chromosome"/>
</dbReference>
<name>A0A143P9C0_9STAP</name>
<keyword evidence="4" id="KW-1185">Reference proteome</keyword>
<dbReference type="Proteomes" id="UP000293854">
    <property type="component" value="Unassembled WGS sequence"/>
</dbReference>
<protein>
    <submittedName>
        <fullName evidence="2">Uncharacterized protein</fullName>
    </submittedName>
</protein>